<feature type="compositionally biased region" description="Low complexity" evidence="2">
    <location>
        <begin position="1714"/>
        <end position="1724"/>
    </location>
</feature>
<dbReference type="PANTHER" id="PTHR15742">
    <property type="entry name" value="GIRDIN"/>
    <property type="match status" value="1"/>
</dbReference>
<evidence type="ECO:0000313" key="4">
    <source>
        <dbReference type="Proteomes" id="UP000790347"/>
    </source>
</evidence>
<proteinExistence type="predicted"/>
<feature type="coiled-coil region" evidence="1">
    <location>
        <begin position="1094"/>
        <end position="1361"/>
    </location>
</feature>
<keyword evidence="4" id="KW-1185">Reference proteome</keyword>
<evidence type="ECO:0000256" key="1">
    <source>
        <dbReference type="SAM" id="Coils"/>
    </source>
</evidence>
<accession>A0A922L7A5</accession>
<feature type="region of interest" description="Disordered" evidence="2">
    <location>
        <begin position="38"/>
        <end position="126"/>
    </location>
</feature>
<feature type="compositionally biased region" description="Low complexity" evidence="2">
    <location>
        <begin position="1908"/>
        <end position="1929"/>
    </location>
</feature>
<feature type="compositionally biased region" description="Basic and acidic residues" evidence="2">
    <location>
        <begin position="95"/>
        <end position="114"/>
    </location>
</feature>
<feature type="compositionally biased region" description="Basic and acidic residues" evidence="2">
    <location>
        <begin position="859"/>
        <end position="876"/>
    </location>
</feature>
<feature type="coiled-coil region" evidence="1">
    <location>
        <begin position="456"/>
        <end position="497"/>
    </location>
</feature>
<sequence length="1983" mass="232136">MSYNNSNNSSNISNTGGCTGFIAHSINPTRCRKCYKDISEHRQQQQQQHDSTGLQPSSSENQRFRTPQRSSSLKLDSSSDHSQSVSFTLKPKCVKFSDTKNDANDGNENDDRKKTITNNNENDDDPIDVAFTVCVKKPTKTLSSSSSSSSSTAENFNKNEHDYQSRIQELSKELTKSKEKIVLLESKNKEFENMRKTFAKTAESGQESIKQNFDEMAKLKQRVVDMENEIKTLKNEKKTLEDRMKRTNSNNDSVNELRNKLIQSEKIIAQLTQENEDIKKDVKELEVEFQELHDNFREDQSSEFRVIKHELETMSKNCRVLQFKLKKAERTVEQLDNEKLDMQKQLHDLYETAQMDVDKRKMKELENELSIAKEVSLKLHAEIEQLKEERLLDMEQLQQLQEQQRNKNKLTTTTTTTTNDSGRKPFGKLSPSPSFDQSTKDYEQVVRDLYDTMEREKDLQEQLKFSEEETRTTRKKLSTMEQENEILMLQIRKMTLKNNQAKDDDESESDELNPEEMKLHLELYEQEMIVLRRKTDELEQENENFQQEIKYLQDKLVSQPITKMEIPEIPAGSPVNVIYDHKIKILETEARELRKKLVDKEKENESLRTEVELHRRRTSKVINRSRSLDSEGQSLDMKKQLQLFEQEANILRQKMIALENENEKLLNENKRLQLRISKKPPPGPADQLQMENIELKDKIRELERKCDSLKTDLMNTKLNTETTETETDFIANLKKQLRQKENDLSNQQSKLAKMDIEMAKINREYKKLKDSLNPRRRVNRVIRETATRLELKEIIKEMEEELEHLQTNIRGKDAFIENLAEEVSELKRSIQESEQQQKSGNNMNGVKNSQQHETSQVNDLKKRLEEEQHRTKSLQEKLDKLVQTTSIANSISHNKNNGNENEHKIKDLEANIQRYKTNADDLNNKLSEFIQNNKQLNDDNGKLRQQLEQFNEQIDVLTNKLKASEKFEKELNNKLDEMKKELERVRNLNSQLIINDVKLKIIVVFILVDRSILIQKLKQLLYGSGDNRSITLQKECNELKRRLDESRMTINELQTQIDRQRNEFKGKEAKIRDEFNQKIEITSKNVRKEVHFELQSLREESTNYKNRSTELATKLEKSEKEVKELNEKLKSNNVQVRKEQNELMEKIQGLENQLKSEQRKRERLEKEIENVGRGREEELLRSQERIVQLEREIRRQQAKLDDVEYDYTNRINSSEKELNKIKQDYDDLTNKYEMLEKDFVDLKSRAVAEKGTLVEAVESLKKSYEEKLNEIKSLKETSMSQRKEWYKEKLTLQERVADLESKLNKANLIEEERNRLKMLMTEKENLLNSYRKEERVHNEERERNRIKMDALQTRIAELERVERNTRFMSITGRAQVDKELQDYRIRLEHSETSHKGELAALHAEYEGRMRLLGEEVEHLQQQMVHLAQERDRYRESLEKSNKDQGTFKGTFRNEIEDLHSQLRIVRTDLEGALLENRNLKIQHGTEKSTWQIQLAEYKTQINQLEERILLETRGSTRNYARTKMELAWEKERQENLRLLQDTQKFIQELRDKLMGIESLREKEREEARRQLLELKTNMDKEHVETQQKIAELQFDLLALKEVHARLKSQNERYKRERGMFEKAKIDFIDIEMAELRKIVDSITQKSSTTANLSMKTVRSTTQQTTLNNNKQEEIVETINQLKERLHSRYNEIMQEARAASQISVSSNLNGRYTGGSSTSLASATNLPPPSHIKRAPPRLKMVKKSLSLDQQLRGASQERIWDSDHSLNSTPNSSISNLRSRYAYGGGYESDSSGSGFFAPSNTLLRLRPGFTKDSSFAGGSDSDTSAISAAEPKKSLKERFKIRKSTKSSDDEALKQNLTLQGFEKSPIELAKQREKKEKSLRYKISKTLSKTFSRSASVLSETPEIQSSKQQQQQQQSTSRTKSPTRSKSPEVKKLYQESSPMVIPGIAQLKQKPMHSNLAIPPSKRSPPPKIKIYRTETNV</sequence>
<feature type="region of interest" description="Disordered" evidence="2">
    <location>
        <begin position="140"/>
        <end position="164"/>
    </location>
</feature>
<reference evidence="3" key="1">
    <citation type="submission" date="2013-05" db="EMBL/GenBank/DDBJ databases">
        <authorList>
            <person name="Yim A.K.Y."/>
            <person name="Chan T.F."/>
            <person name="Ji K.M."/>
            <person name="Liu X.Y."/>
            <person name="Zhou J.W."/>
            <person name="Li R.Q."/>
            <person name="Yang K.Y."/>
            <person name="Li J."/>
            <person name="Li M."/>
            <person name="Law P.T.W."/>
            <person name="Wu Y.L."/>
            <person name="Cai Z.L."/>
            <person name="Qin H."/>
            <person name="Bao Y."/>
            <person name="Leung R.K.K."/>
            <person name="Ng P.K.S."/>
            <person name="Zou J."/>
            <person name="Zhong X.J."/>
            <person name="Ran P.X."/>
            <person name="Zhong N.S."/>
            <person name="Liu Z.G."/>
            <person name="Tsui S.K.W."/>
        </authorList>
    </citation>
    <scope>NUCLEOTIDE SEQUENCE</scope>
    <source>
        <strain evidence="3">Derf</strain>
        <tissue evidence="3">Whole organism</tissue>
    </source>
</reference>
<feature type="region of interest" description="Disordered" evidence="2">
    <location>
        <begin position="1757"/>
        <end position="1776"/>
    </location>
</feature>
<feature type="compositionally biased region" description="Low complexity" evidence="2">
    <location>
        <begin position="70"/>
        <end position="86"/>
    </location>
</feature>
<gene>
    <name evidence="3" type="primary">SOGA3_1</name>
    <name evidence="3" type="ORF">DERF_000043</name>
</gene>
<feature type="compositionally biased region" description="Polar residues" evidence="2">
    <location>
        <begin position="49"/>
        <end position="69"/>
    </location>
</feature>
<organism evidence="3 4">
    <name type="scientific">Dermatophagoides farinae</name>
    <name type="common">American house dust mite</name>
    <dbReference type="NCBI Taxonomy" id="6954"/>
    <lineage>
        <taxon>Eukaryota</taxon>
        <taxon>Metazoa</taxon>
        <taxon>Ecdysozoa</taxon>
        <taxon>Arthropoda</taxon>
        <taxon>Chelicerata</taxon>
        <taxon>Arachnida</taxon>
        <taxon>Acari</taxon>
        <taxon>Acariformes</taxon>
        <taxon>Sarcoptiformes</taxon>
        <taxon>Astigmata</taxon>
        <taxon>Psoroptidia</taxon>
        <taxon>Analgoidea</taxon>
        <taxon>Pyroglyphidae</taxon>
        <taxon>Dermatophagoidinae</taxon>
        <taxon>Dermatophagoides</taxon>
    </lineage>
</organism>
<feature type="coiled-coil region" evidence="1">
    <location>
        <begin position="1402"/>
        <end position="1443"/>
    </location>
</feature>
<evidence type="ECO:0000313" key="3">
    <source>
        <dbReference type="EMBL" id="KAH9525911.1"/>
    </source>
</evidence>
<feature type="coiled-coil region" evidence="1">
    <location>
        <begin position="521"/>
        <end position="555"/>
    </location>
</feature>
<dbReference type="PANTHER" id="PTHR15742:SF5">
    <property type="entry name" value="GIRDIN"/>
    <property type="match status" value="1"/>
</dbReference>
<dbReference type="EMBL" id="ASGP02000001">
    <property type="protein sequence ID" value="KAH9525911.1"/>
    <property type="molecule type" value="Genomic_DNA"/>
</dbReference>
<feature type="coiled-coil region" evidence="1">
    <location>
        <begin position="1036"/>
        <end position="1070"/>
    </location>
</feature>
<protein>
    <submittedName>
        <fullName evidence="3">Protein soga3</fullName>
    </submittedName>
</protein>
<keyword evidence="1" id="KW-0175">Coiled coil</keyword>
<feature type="compositionally biased region" description="Polar residues" evidence="2">
    <location>
        <begin position="1766"/>
        <end position="1776"/>
    </location>
</feature>
<feature type="region of interest" description="Disordered" evidence="2">
    <location>
        <begin position="826"/>
        <end position="876"/>
    </location>
</feature>
<name>A0A922L7A5_DERFA</name>
<feature type="compositionally biased region" description="Polar residues" evidence="2">
    <location>
        <begin position="832"/>
        <end position="858"/>
    </location>
</feature>
<comment type="caution">
    <text evidence="3">The sequence shown here is derived from an EMBL/GenBank/DDBJ whole genome shotgun (WGS) entry which is preliminary data.</text>
</comment>
<dbReference type="Proteomes" id="UP000790347">
    <property type="component" value="Unassembled WGS sequence"/>
</dbReference>
<evidence type="ECO:0000256" key="2">
    <source>
        <dbReference type="SAM" id="MobiDB-lite"/>
    </source>
</evidence>
<feature type="region of interest" description="Disordered" evidence="2">
    <location>
        <begin position="1714"/>
        <end position="1735"/>
    </location>
</feature>
<feature type="region of interest" description="Disordered" evidence="2">
    <location>
        <begin position="1895"/>
        <end position="1983"/>
    </location>
</feature>
<reference evidence="3" key="2">
    <citation type="journal article" date="2022" name="Res Sq">
        <title>Comparative Genomics Reveals Insights into the Divergent Evolution of Astigmatic Mites and Household Pest Adaptations.</title>
        <authorList>
            <person name="Xiong Q."/>
            <person name="Wan A.T.-Y."/>
            <person name="Liu X.-Y."/>
            <person name="Fung C.S.-H."/>
            <person name="Xiao X."/>
            <person name="Malainual N."/>
            <person name="Hou J."/>
            <person name="Wang L."/>
            <person name="Wang M."/>
            <person name="Yang K."/>
            <person name="Cui Y."/>
            <person name="Leung E."/>
            <person name="Nong W."/>
            <person name="Shin S.-K."/>
            <person name="Au S."/>
            <person name="Jeong K.Y."/>
            <person name="Chew F.T."/>
            <person name="Hui J."/>
            <person name="Leung T.F."/>
            <person name="Tungtrongchitr A."/>
            <person name="Zhong N."/>
            <person name="Liu Z."/>
            <person name="Tsui S."/>
        </authorList>
    </citation>
    <scope>NUCLEOTIDE SEQUENCE</scope>
    <source>
        <strain evidence="3">Derf</strain>
        <tissue evidence="3">Whole organism</tissue>
    </source>
</reference>
<feature type="compositionally biased region" description="Polar residues" evidence="2">
    <location>
        <begin position="1895"/>
        <end position="1907"/>
    </location>
</feature>
<feature type="coiled-coil region" evidence="1">
    <location>
        <begin position="1546"/>
        <end position="1616"/>
    </location>
</feature>
<feature type="region of interest" description="Disordered" evidence="2">
    <location>
        <begin position="402"/>
        <end position="439"/>
    </location>
</feature>
<feature type="coiled-coil region" evidence="1">
    <location>
        <begin position="583"/>
        <end position="617"/>
    </location>
</feature>
<dbReference type="InterPro" id="IPR049885">
    <property type="entry name" value="MTCL1-3"/>
</dbReference>